<keyword evidence="3" id="KW-1185">Reference proteome</keyword>
<dbReference type="RefSeq" id="WP_190948381.1">
    <property type="nucleotide sequence ID" value="NZ_JACJTC010000002.1"/>
</dbReference>
<dbReference type="EMBL" id="JACJTC010000002">
    <property type="protein sequence ID" value="MBD2610392.1"/>
    <property type="molecule type" value="Genomic_DNA"/>
</dbReference>
<evidence type="ECO:0000259" key="1">
    <source>
        <dbReference type="Pfam" id="PF03992"/>
    </source>
</evidence>
<name>A0ABR8H524_NOSPU</name>
<protein>
    <submittedName>
        <fullName evidence="2">Antibiotic biosynthesis monooxygenase</fullName>
    </submittedName>
</protein>
<evidence type="ECO:0000313" key="2">
    <source>
        <dbReference type="EMBL" id="MBD2610392.1"/>
    </source>
</evidence>
<sequence>MVVSPPKPLVCVRTVEIPKENEQAFFDWIESNRQLRQRYGILMERILQPTDGKGDWLIITMWESEEKFEKWLVAKEKLAVDVSVGHALVKFGKIKRYDTEAGY</sequence>
<dbReference type="InterPro" id="IPR011008">
    <property type="entry name" value="Dimeric_a/b-barrel"/>
</dbReference>
<dbReference type="SUPFAM" id="SSF54909">
    <property type="entry name" value="Dimeric alpha+beta barrel"/>
    <property type="match status" value="1"/>
</dbReference>
<dbReference type="GO" id="GO:0004497">
    <property type="term" value="F:monooxygenase activity"/>
    <property type="evidence" value="ECO:0007669"/>
    <property type="project" value="UniProtKB-KW"/>
</dbReference>
<proteinExistence type="predicted"/>
<dbReference type="Pfam" id="PF03992">
    <property type="entry name" value="ABM"/>
    <property type="match status" value="1"/>
</dbReference>
<evidence type="ECO:0000313" key="3">
    <source>
        <dbReference type="Proteomes" id="UP000606396"/>
    </source>
</evidence>
<dbReference type="InterPro" id="IPR007138">
    <property type="entry name" value="ABM_dom"/>
</dbReference>
<keyword evidence="2" id="KW-0560">Oxidoreductase</keyword>
<organism evidence="2 3">
    <name type="scientific">Nostoc punctiforme FACHB-252</name>
    <dbReference type="NCBI Taxonomy" id="1357509"/>
    <lineage>
        <taxon>Bacteria</taxon>
        <taxon>Bacillati</taxon>
        <taxon>Cyanobacteriota</taxon>
        <taxon>Cyanophyceae</taxon>
        <taxon>Nostocales</taxon>
        <taxon>Nostocaceae</taxon>
        <taxon>Nostoc</taxon>
    </lineage>
</organism>
<dbReference type="Proteomes" id="UP000606396">
    <property type="component" value="Unassembled WGS sequence"/>
</dbReference>
<gene>
    <name evidence="2" type="ORF">H6G94_03735</name>
</gene>
<reference evidence="2 3" key="1">
    <citation type="journal article" date="2020" name="ISME J.">
        <title>Comparative genomics reveals insights into cyanobacterial evolution and habitat adaptation.</title>
        <authorList>
            <person name="Chen M.Y."/>
            <person name="Teng W.K."/>
            <person name="Zhao L."/>
            <person name="Hu C.X."/>
            <person name="Zhou Y.K."/>
            <person name="Han B.P."/>
            <person name="Song L.R."/>
            <person name="Shu W.S."/>
        </authorList>
    </citation>
    <scope>NUCLEOTIDE SEQUENCE [LARGE SCALE GENOMIC DNA]</scope>
    <source>
        <strain evidence="2 3">FACHB-252</strain>
    </source>
</reference>
<keyword evidence="2" id="KW-0503">Monooxygenase</keyword>
<feature type="domain" description="ABM" evidence="1">
    <location>
        <begin position="9"/>
        <end position="72"/>
    </location>
</feature>
<dbReference type="Gene3D" id="3.30.70.100">
    <property type="match status" value="1"/>
</dbReference>
<comment type="caution">
    <text evidence="2">The sequence shown here is derived from an EMBL/GenBank/DDBJ whole genome shotgun (WGS) entry which is preliminary data.</text>
</comment>
<accession>A0ABR8H524</accession>